<dbReference type="SUPFAM" id="SSF48264">
    <property type="entry name" value="Cytochrome P450"/>
    <property type="match status" value="1"/>
</dbReference>
<gene>
    <name evidence="2" type="ORF">O6P43_011307</name>
</gene>
<name>A0AAD7Q2G2_QUISA</name>
<reference evidence="2" key="1">
    <citation type="journal article" date="2023" name="Science">
        <title>Elucidation of the pathway for biosynthesis of saponin adjuvants from the soapbark tree.</title>
        <authorList>
            <person name="Reed J."/>
            <person name="Orme A."/>
            <person name="El-Demerdash A."/>
            <person name="Owen C."/>
            <person name="Martin L.B.B."/>
            <person name="Misra R.C."/>
            <person name="Kikuchi S."/>
            <person name="Rejzek M."/>
            <person name="Martin A.C."/>
            <person name="Harkess A."/>
            <person name="Leebens-Mack J."/>
            <person name="Louveau T."/>
            <person name="Stephenson M.J."/>
            <person name="Osbourn A."/>
        </authorList>
    </citation>
    <scope>NUCLEOTIDE SEQUENCE</scope>
    <source>
        <strain evidence="2">S10</strain>
    </source>
</reference>
<dbReference type="InterPro" id="IPR036396">
    <property type="entry name" value="Cyt_P450_sf"/>
</dbReference>
<dbReference type="GO" id="GO:0005506">
    <property type="term" value="F:iron ion binding"/>
    <property type="evidence" value="ECO:0007669"/>
    <property type="project" value="InterPro"/>
</dbReference>
<feature type="compositionally biased region" description="Low complexity" evidence="1">
    <location>
        <begin position="8"/>
        <end position="18"/>
    </location>
</feature>
<evidence type="ECO:0000313" key="3">
    <source>
        <dbReference type="Proteomes" id="UP001163823"/>
    </source>
</evidence>
<proteinExistence type="predicted"/>
<feature type="compositionally biased region" description="Polar residues" evidence="1">
    <location>
        <begin position="36"/>
        <end position="48"/>
    </location>
</feature>
<keyword evidence="3" id="KW-1185">Reference proteome</keyword>
<sequence length="214" mass="23093">MSTDGAASSENLLNQSSEEGLENLQHEPSKGPAEPNQPNTQQDALTQAATPVLHDLRYGSPGMASSLFPHDQAALPGCGSTLGDVISYHTNLQPELSLNSSSRSQLPPLTMTDLQDNNIPPSPNLQLGSLGQGPSAPSFEFPYSPTPKGCMKEELQFHEEYMNEQEPSILHFLLASGDDFSSKQLRDDLMTMLIAGHETTAAVLMHGPFIFFPS</sequence>
<comment type="caution">
    <text evidence="2">The sequence shown here is derived from an EMBL/GenBank/DDBJ whole genome shotgun (WGS) entry which is preliminary data.</text>
</comment>
<dbReference type="Proteomes" id="UP001163823">
    <property type="component" value="Chromosome 4"/>
</dbReference>
<dbReference type="GO" id="GO:0016705">
    <property type="term" value="F:oxidoreductase activity, acting on paired donors, with incorporation or reduction of molecular oxygen"/>
    <property type="evidence" value="ECO:0007669"/>
    <property type="project" value="InterPro"/>
</dbReference>
<dbReference type="GO" id="GO:0020037">
    <property type="term" value="F:heme binding"/>
    <property type="evidence" value="ECO:0007669"/>
    <property type="project" value="InterPro"/>
</dbReference>
<evidence type="ECO:0000256" key="1">
    <source>
        <dbReference type="SAM" id="MobiDB-lite"/>
    </source>
</evidence>
<dbReference type="EMBL" id="JARAOO010000004">
    <property type="protein sequence ID" value="KAJ7973604.1"/>
    <property type="molecule type" value="Genomic_DNA"/>
</dbReference>
<organism evidence="2 3">
    <name type="scientific">Quillaja saponaria</name>
    <name type="common">Soap bark tree</name>
    <dbReference type="NCBI Taxonomy" id="32244"/>
    <lineage>
        <taxon>Eukaryota</taxon>
        <taxon>Viridiplantae</taxon>
        <taxon>Streptophyta</taxon>
        <taxon>Embryophyta</taxon>
        <taxon>Tracheophyta</taxon>
        <taxon>Spermatophyta</taxon>
        <taxon>Magnoliopsida</taxon>
        <taxon>eudicotyledons</taxon>
        <taxon>Gunneridae</taxon>
        <taxon>Pentapetalae</taxon>
        <taxon>rosids</taxon>
        <taxon>fabids</taxon>
        <taxon>Fabales</taxon>
        <taxon>Quillajaceae</taxon>
        <taxon>Quillaja</taxon>
    </lineage>
</organism>
<dbReference type="GO" id="GO:0004497">
    <property type="term" value="F:monooxygenase activity"/>
    <property type="evidence" value="ECO:0007669"/>
    <property type="project" value="InterPro"/>
</dbReference>
<dbReference type="KEGG" id="qsa:O6P43_011307"/>
<dbReference type="AlphaFoldDB" id="A0AAD7Q2G2"/>
<dbReference type="Gene3D" id="1.10.630.10">
    <property type="entry name" value="Cytochrome P450"/>
    <property type="match status" value="1"/>
</dbReference>
<evidence type="ECO:0000313" key="2">
    <source>
        <dbReference type="EMBL" id="KAJ7973604.1"/>
    </source>
</evidence>
<feature type="region of interest" description="Disordered" evidence="1">
    <location>
        <begin position="96"/>
        <end position="118"/>
    </location>
</feature>
<protein>
    <submittedName>
        <fullName evidence="2">Cytochrome P450, chloroplastic</fullName>
    </submittedName>
</protein>
<accession>A0AAD7Q2G2</accession>
<feature type="region of interest" description="Disordered" evidence="1">
    <location>
        <begin position="1"/>
        <end position="48"/>
    </location>
</feature>